<dbReference type="PANTHER" id="PTHR45772:SF8">
    <property type="entry name" value="HIGH-AFFINITY BRANCHED-CHAIN AMINO ACID TRANSPORT ATP-BINDING PROTEIN"/>
    <property type="match status" value="1"/>
</dbReference>
<evidence type="ECO:0000256" key="1">
    <source>
        <dbReference type="ARBA" id="ARBA00022448"/>
    </source>
</evidence>
<evidence type="ECO:0000256" key="3">
    <source>
        <dbReference type="ARBA" id="ARBA00022840"/>
    </source>
</evidence>
<dbReference type="InterPro" id="IPR003439">
    <property type="entry name" value="ABC_transporter-like_ATP-bd"/>
</dbReference>
<dbReference type="SUPFAM" id="SSF52540">
    <property type="entry name" value="P-loop containing nucleoside triphosphate hydrolases"/>
    <property type="match status" value="1"/>
</dbReference>
<sequence>MAETVLETHGLTMRFGGVTASDNVNFKLKERELRCLIGPNGAGKSTFFKCVTGLLTPTEGHVYMRGQEVTGWQPHQIAALGVGIKTQTPNVMDALSVHENIWLAARRFNNVAESRARADAIIERLALGSIARTELGQLAHGERQRVELGIVAVADPWLVLLDEPAAGMSAQDVDRMTEIIHELTRRAAVVIVEHDMQFIRSIAETVTVFHQGAVLMEDHVDQVMSDPHVRAVYLGKKA</sequence>
<proteinExistence type="predicted"/>
<dbReference type="CDD" id="cd03219">
    <property type="entry name" value="ABC_Mj1267_LivG_branched"/>
    <property type="match status" value="1"/>
</dbReference>
<evidence type="ECO:0000256" key="2">
    <source>
        <dbReference type="ARBA" id="ARBA00022741"/>
    </source>
</evidence>
<dbReference type="PROSITE" id="PS00211">
    <property type="entry name" value="ABC_TRANSPORTER_1"/>
    <property type="match status" value="1"/>
</dbReference>
<dbReference type="GO" id="GO:0016887">
    <property type="term" value="F:ATP hydrolysis activity"/>
    <property type="evidence" value="ECO:0007669"/>
    <property type="project" value="InterPro"/>
</dbReference>
<dbReference type="Proteomes" id="UP000252706">
    <property type="component" value="Unassembled WGS sequence"/>
</dbReference>
<gene>
    <name evidence="5" type="ORF">DS909_13865</name>
</gene>
<dbReference type="PANTHER" id="PTHR45772">
    <property type="entry name" value="CONSERVED COMPONENT OF ABC TRANSPORTER FOR NATURAL AMINO ACIDS-RELATED"/>
    <property type="match status" value="1"/>
</dbReference>
<dbReference type="InterPro" id="IPR017871">
    <property type="entry name" value="ABC_transporter-like_CS"/>
</dbReference>
<accession>A0A366WXS8</accession>
<dbReference type="RefSeq" id="WP_113824066.1">
    <property type="nucleotide sequence ID" value="NZ_QOCE01000034.1"/>
</dbReference>
<evidence type="ECO:0000259" key="4">
    <source>
        <dbReference type="PROSITE" id="PS50893"/>
    </source>
</evidence>
<feature type="domain" description="ABC transporter" evidence="4">
    <location>
        <begin position="6"/>
        <end position="236"/>
    </location>
</feature>
<dbReference type="InterPro" id="IPR051120">
    <property type="entry name" value="ABC_AA/LPS_Transport"/>
</dbReference>
<dbReference type="GO" id="GO:0005524">
    <property type="term" value="F:ATP binding"/>
    <property type="evidence" value="ECO:0007669"/>
    <property type="project" value="UniProtKB-KW"/>
</dbReference>
<evidence type="ECO:0000313" key="6">
    <source>
        <dbReference type="Proteomes" id="UP000252706"/>
    </source>
</evidence>
<reference evidence="5 6" key="1">
    <citation type="submission" date="2018-07" db="EMBL/GenBank/DDBJ databases">
        <title>Modular assembly of carbohydrate-degrading microbial communities in the ocean.</title>
        <authorList>
            <person name="Enke T.N."/>
            <person name="Datta M.S."/>
            <person name="Schwartzman J.A."/>
            <person name="Cermak N."/>
            <person name="Schmitz D.A."/>
            <person name="Barrere J."/>
            <person name="Cordero O.X."/>
        </authorList>
    </citation>
    <scope>NUCLEOTIDE SEQUENCE [LARGE SCALE GENOMIC DNA]</scope>
    <source>
        <strain evidence="5 6">C3M10</strain>
    </source>
</reference>
<protein>
    <submittedName>
        <fullName evidence="5">ABC transporter ATP-binding protein</fullName>
    </submittedName>
</protein>
<dbReference type="EMBL" id="QOCE01000034">
    <property type="protein sequence ID" value="RBW53591.1"/>
    <property type="molecule type" value="Genomic_DNA"/>
</dbReference>
<name>A0A366WXS8_9RHOB</name>
<dbReference type="InterPro" id="IPR027417">
    <property type="entry name" value="P-loop_NTPase"/>
</dbReference>
<dbReference type="OrthoDB" id="9806149at2"/>
<keyword evidence="2" id="KW-0547">Nucleotide-binding</keyword>
<dbReference type="Gene3D" id="3.40.50.300">
    <property type="entry name" value="P-loop containing nucleotide triphosphate hydrolases"/>
    <property type="match status" value="1"/>
</dbReference>
<organism evidence="5 6">
    <name type="scientific">Phaeobacter gallaeciensis</name>
    <dbReference type="NCBI Taxonomy" id="60890"/>
    <lineage>
        <taxon>Bacteria</taxon>
        <taxon>Pseudomonadati</taxon>
        <taxon>Pseudomonadota</taxon>
        <taxon>Alphaproteobacteria</taxon>
        <taxon>Rhodobacterales</taxon>
        <taxon>Roseobacteraceae</taxon>
        <taxon>Phaeobacter</taxon>
    </lineage>
</organism>
<keyword evidence="1" id="KW-0813">Transport</keyword>
<comment type="caution">
    <text evidence="5">The sequence shown here is derived from an EMBL/GenBank/DDBJ whole genome shotgun (WGS) entry which is preliminary data.</text>
</comment>
<dbReference type="AlphaFoldDB" id="A0A366WXS8"/>
<keyword evidence="3 5" id="KW-0067">ATP-binding</keyword>
<dbReference type="PROSITE" id="PS50893">
    <property type="entry name" value="ABC_TRANSPORTER_2"/>
    <property type="match status" value="1"/>
</dbReference>
<dbReference type="GO" id="GO:0005886">
    <property type="term" value="C:plasma membrane"/>
    <property type="evidence" value="ECO:0007669"/>
    <property type="project" value="TreeGrafter"/>
</dbReference>
<evidence type="ECO:0000313" key="5">
    <source>
        <dbReference type="EMBL" id="RBW53591.1"/>
    </source>
</evidence>
<dbReference type="Pfam" id="PF00005">
    <property type="entry name" value="ABC_tran"/>
    <property type="match status" value="1"/>
</dbReference>